<evidence type="ECO:0000313" key="2">
    <source>
        <dbReference type="Proteomes" id="UP000233837"/>
    </source>
</evidence>
<accession>A0A2I0WQT3</accession>
<name>A0A2I0WQT3_9ASPA</name>
<dbReference type="Proteomes" id="UP000233837">
    <property type="component" value="Unassembled WGS sequence"/>
</dbReference>
<gene>
    <name evidence="1" type="ORF">MA16_Dca011642</name>
</gene>
<sequence>MGLLSLYSFNNKENAPPSPLSARNSFINGIIKKKRSPRKRRRRVPLQDITHLFNYNQFHLLSPQSDLSSFSSASRIHVLGCNRKKRSADLVENNGDQALVHARISVMLRKEFR</sequence>
<proteinExistence type="predicted"/>
<protein>
    <submittedName>
        <fullName evidence="1">Uncharacterized protein</fullName>
    </submittedName>
</protein>
<reference evidence="1 2" key="1">
    <citation type="journal article" date="2016" name="Sci. Rep.">
        <title>The Dendrobium catenatum Lindl. genome sequence provides insights into polysaccharide synthase, floral development and adaptive evolution.</title>
        <authorList>
            <person name="Zhang G.Q."/>
            <person name="Xu Q."/>
            <person name="Bian C."/>
            <person name="Tsai W.C."/>
            <person name="Yeh C.M."/>
            <person name="Liu K.W."/>
            <person name="Yoshida K."/>
            <person name="Zhang L.S."/>
            <person name="Chang S.B."/>
            <person name="Chen F."/>
            <person name="Shi Y."/>
            <person name="Su Y.Y."/>
            <person name="Zhang Y.Q."/>
            <person name="Chen L.J."/>
            <person name="Yin Y."/>
            <person name="Lin M."/>
            <person name="Huang H."/>
            <person name="Deng H."/>
            <person name="Wang Z.W."/>
            <person name="Zhu S.L."/>
            <person name="Zhao X."/>
            <person name="Deng C."/>
            <person name="Niu S.C."/>
            <person name="Huang J."/>
            <person name="Wang M."/>
            <person name="Liu G.H."/>
            <person name="Yang H.J."/>
            <person name="Xiao X.J."/>
            <person name="Hsiao Y.Y."/>
            <person name="Wu W.L."/>
            <person name="Chen Y.Y."/>
            <person name="Mitsuda N."/>
            <person name="Ohme-Takagi M."/>
            <person name="Luo Y.B."/>
            <person name="Van de Peer Y."/>
            <person name="Liu Z.J."/>
        </authorList>
    </citation>
    <scope>NUCLEOTIDE SEQUENCE [LARGE SCALE GENOMIC DNA]</scope>
    <source>
        <tissue evidence="1">The whole plant</tissue>
    </source>
</reference>
<keyword evidence="2" id="KW-1185">Reference proteome</keyword>
<evidence type="ECO:0000313" key="1">
    <source>
        <dbReference type="EMBL" id="PKU78022.1"/>
    </source>
</evidence>
<reference evidence="1 2" key="2">
    <citation type="journal article" date="2017" name="Nature">
        <title>The Apostasia genome and the evolution of orchids.</title>
        <authorList>
            <person name="Zhang G.Q."/>
            <person name="Liu K.W."/>
            <person name="Li Z."/>
            <person name="Lohaus R."/>
            <person name="Hsiao Y.Y."/>
            <person name="Niu S.C."/>
            <person name="Wang J.Y."/>
            <person name="Lin Y.C."/>
            <person name="Xu Q."/>
            <person name="Chen L.J."/>
            <person name="Yoshida K."/>
            <person name="Fujiwara S."/>
            <person name="Wang Z.W."/>
            <person name="Zhang Y.Q."/>
            <person name="Mitsuda N."/>
            <person name="Wang M."/>
            <person name="Liu G.H."/>
            <person name="Pecoraro L."/>
            <person name="Huang H.X."/>
            <person name="Xiao X.J."/>
            <person name="Lin M."/>
            <person name="Wu X.Y."/>
            <person name="Wu W.L."/>
            <person name="Chen Y.Y."/>
            <person name="Chang S.B."/>
            <person name="Sakamoto S."/>
            <person name="Ohme-Takagi M."/>
            <person name="Yagi M."/>
            <person name="Zeng S.J."/>
            <person name="Shen C.Y."/>
            <person name="Yeh C.M."/>
            <person name="Luo Y.B."/>
            <person name="Tsai W.C."/>
            <person name="Van de Peer Y."/>
            <person name="Liu Z.J."/>
        </authorList>
    </citation>
    <scope>NUCLEOTIDE SEQUENCE [LARGE SCALE GENOMIC DNA]</scope>
    <source>
        <tissue evidence="1">The whole plant</tissue>
    </source>
</reference>
<organism evidence="1 2">
    <name type="scientific">Dendrobium catenatum</name>
    <dbReference type="NCBI Taxonomy" id="906689"/>
    <lineage>
        <taxon>Eukaryota</taxon>
        <taxon>Viridiplantae</taxon>
        <taxon>Streptophyta</taxon>
        <taxon>Embryophyta</taxon>
        <taxon>Tracheophyta</taxon>
        <taxon>Spermatophyta</taxon>
        <taxon>Magnoliopsida</taxon>
        <taxon>Liliopsida</taxon>
        <taxon>Asparagales</taxon>
        <taxon>Orchidaceae</taxon>
        <taxon>Epidendroideae</taxon>
        <taxon>Malaxideae</taxon>
        <taxon>Dendrobiinae</taxon>
        <taxon>Dendrobium</taxon>
    </lineage>
</organism>
<dbReference type="AlphaFoldDB" id="A0A2I0WQT3"/>
<dbReference type="EMBL" id="KZ502480">
    <property type="protein sequence ID" value="PKU78022.1"/>
    <property type="molecule type" value="Genomic_DNA"/>
</dbReference>